<feature type="compositionally biased region" description="Polar residues" evidence="1">
    <location>
        <begin position="410"/>
        <end position="422"/>
    </location>
</feature>
<name>A0A914KUP9_MELIC</name>
<feature type="compositionally biased region" description="Basic residues" evidence="1">
    <location>
        <begin position="383"/>
        <end position="392"/>
    </location>
</feature>
<accession>A0A914KUP9</accession>
<feature type="compositionally biased region" description="Polar residues" evidence="1">
    <location>
        <begin position="364"/>
        <end position="382"/>
    </location>
</feature>
<evidence type="ECO:0000256" key="1">
    <source>
        <dbReference type="SAM" id="MobiDB-lite"/>
    </source>
</evidence>
<sequence>MLIIIQIETSIGQSNYITFVLENKQKSWWSKNSTNTIVVSVESTAEIEGLKRSQKWTLYPKPRNSSEFGNFYDFNKVHQFNFGQYKPVGNSLYLDIKTINAHTKDDESVANIPDTKKKYFASISIFEEEIELTLEQFYGSEEIELDLIGKSCKSTFMQKLSSTPKKLLRKMSSNKLLTKSGDEVSAIEKHIKNSKNSKLEVNIYMKAKCGMCSSGSKEVFDKIVYLTDGYYRCQDCFKEFYHERNTSRVYTDVMIELPSVSRKIRNPILQNGNGLGFTYIFDFARQKQNIKINLNFVQLVNPNNLHNESTSSSHVPKYGFQTPTHPTNVFTNFQNLNLGGESSGNGGNETERPNYAAMHGGQGTQLNFDEASNSTGSSTNKQSSRRPPKSHNRSPPTDHEKAQQIPMQKGAQTQPKLKTTRSMPVEREQEHGSNNHGISYGVHPRVSTPKVSNDPKYPYIPYIPYIPMTGNLILIKFFN</sequence>
<feature type="region of interest" description="Disordered" evidence="1">
    <location>
        <begin position="308"/>
        <end position="327"/>
    </location>
</feature>
<dbReference type="Proteomes" id="UP000887563">
    <property type="component" value="Unplaced"/>
</dbReference>
<evidence type="ECO:0000313" key="2">
    <source>
        <dbReference type="Proteomes" id="UP000887563"/>
    </source>
</evidence>
<feature type="compositionally biased region" description="Basic and acidic residues" evidence="1">
    <location>
        <begin position="424"/>
        <end position="433"/>
    </location>
</feature>
<protein>
    <submittedName>
        <fullName evidence="3">Uncharacterized protein</fullName>
    </submittedName>
</protein>
<dbReference type="AlphaFoldDB" id="A0A914KUP9"/>
<organism evidence="2 3">
    <name type="scientific">Meloidogyne incognita</name>
    <name type="common">Southern root-knot nematode worm</name>
    <name type="synonym">Oxyuris incognita</name>
    <dbReference type="NCBI Taxonomy" id="6306"/>
    <lineage>
        <taxon>Eukaryota</taxon>
        <taxon>Metazoa</taxon>
        <taxon>Ecdysozoa</taxon>
        <taxon>Nematoda</taxon>
        <taxon>Chromadorea</taxon>
        <taxon>Rhabditida</taxon>
        <taxon>Tylenchina</taxon>
        <taxon>Tylenchomorpha</taxon>
        <taxon>Tylenchoidea</taxon>
        <taxon>Meloidogynidae</taxon>
        <taxon>Meloidogyninae</taxon>
        <taxon>Meloidogyne</taxon>
        <taxon>Meloidogyne incognita group</taxon>
    </lineage>
</organism>
<feature type="region of interest" description="Disordered" evidence="1">
    <location>
        <begin position="334"/>
        <end position="449"/>
    </location>
</feature>
<reference evidence="3" key="1">
    <citation type="submission" date="2022-11" db="UniProtKB">
        <authorList>
            <consortium name="WormBaseParasite"/>
        </authorList>
    </citation>
    <scope>IDENTIFICATION</scope>
</reference>
<evidence type="ECO:0000313" key="3">
    <source>
        <dbReference type="WBParaSite" id="Minc3s00123g05281"/>
    </source>
</evidence>
<keyword evidence="2" id="KW-1185">Reference proteome</keyword>
<dbReference type="WBParaSite" id="Minc3s00123g05281">
    <property type="protein sequence ID" value="Minc3s00123g05281"/>
    <property type="gene ID" value="Minc3s00123g05281"/>
</dbReference>
<proteinExistence type="predicted"/>